<protein>
    <recommendedName>
        <fullName evidence="2">CHAT domain-containing protein</fullName>
    </recommendedName>
</protein>
<keyword evidence="4" id="KW-1185">Reference proteome</keyword>
<dbReference type="eggNOG" id="ENOG502SADU">
    <property type="taxonomic scope" value="Eukaryota"/>
</dbReference>
<dbReference type="RefSeq" id="XP_007731968.1">
    <property type="nucleotide sequence ID" value="XM_007733778.1"/>
</dbReference>
<feature type="region of interest" description="Disordered" evidence="1">
    <location>
        <begin position="908"/>
        <end position="945"/>
    </location>
</feature>
<dbReference type="InterPro" id="IPR024983">
    <property type="entry name" value="CHAT_dom"/>
</dbReference>
<feature type="compositionally biased region" description="Low complexity" evidence="1">
    <location>
        <begin position="1034"/>
        <end position="1044"/>
    </location>
</feature>
<evidence type="ECO:0000259" key="2">
    <source>
        <dbReference type="Pfam" id="PF12770"/>
    </source>
</evidence>
<proteinExistence type="predicted"/>
<evidence type="ECO:0000256" key="1">
    <source>
        <dbReference type="SAM" id="MobiDB-lite"/>
    </source>
</evidence>
<dbReference type="OrthoDB" id="9991317at2759"/>
<name>W9YWM8_9EURO</name>
<feature type="compositionally biased region" description="Low complexity" evidence="1">
    <location>
        <begin position="828"/>
        <end position="853"/>
    </location>
</feature>
<evidence type="ECO:0000313" key="3">
    <source>
        <dbReference type="EMBL" id="EXJ86689.1"/>
    </source>
</evidence>
<feature type="compositionally biased region" description="Pro residues" evidence="1">
    <location>
        <begin position="1055"/>
        <end position="1064"/>
    </location>
</feature>
<sequence>MAQAQAQAQPSPNLLEARRLGDLGFYRDAAELYAVVEAEQPISPLNLLLEVSGFNIEQGLIGVVVDRLNSRTGQIDRSQEKPLELALFDLLWASVEVSSTVRLADPLAKAIGVFNEHLRDRAVEDYDKQTAYLAVIYHGFCRVVGLVGFMKDDPPPVLTPERFREIFHHLQEGGQHKVAFKLAVCYGALPESFEGSHLTLLDTLIQSDLDSDVLRADIFLEYAEALEAQDKAEDASMYLELAEHLYVRAGHAYGPLYIQIKRLRKGGEPGERQQRIESLFRIKSELENLANWHGVRQALQALHQINLETPDDSLSTSLNVELLKVRGICRNDLDWVSQRMIIVRRWCHTYANIAQSLQALEELYDDMKDMDAPIMLADLVMLLYDAYTKIGDAKRANLWLSQQRHLLPRSFMILFDLEPFFQRLQAKTSLPEPERERRELEQELNTTRRIVSTTKGLDDRAIEVRRVANVARTYMAQYSFRSLNQITVLVNMCLQFVNDCSAMLSIRDGKDLTAVALQVQATLKIIEANQPTESKPGQVRFLLESSQLEHEALQLYLDIDKWISASLAKAQMANCLQTVWLHQGASPDSTYFHEAVQLYVEAVGLATKVHHVTTVRLQTMNLLRLWFKGFQHRINIDVPPPRRRRSHVPTPTPLQMVEQYLEKMEDLTNVQRNDLSALKNERSILAKQDLRRQKDSQDLYDMAVRVFATVDDNAPLWTWVQKAKARGVSDLLALGINLPGALTAEIEADPALSRLVEEERRKQSEIESAPPDHQFYLAKELAMHRSKMREHPPLGRMLDLREGCPVGIQSLRGLQQVALPAPPPPPSSSQLQQQPPAAQQGKRYQESSTTATVTPETVTKKNRLIFVDWFKFEEIYGLLVVTEDTIHAIATGFTIEAARNWKEKYLRHDLGQSQSQSESQSQSDPFDSPDMTQSQSHPLDSPDMTPLQELSALIEPLLSLSDEGDILVFCPTEFLHGIPIHAATLDATSRKSIIERNPIVYTSSMTTLSHCVSRELQRGGHCNLNSNPTSATISSGAGRRTSGSGELGGENPTVETPPSPPPPSLSHSFVTVFEETAGSNPVDDSWKAHQAEIYSNTREIGSKFPESTVSLGHHVTPQVLRNAFEFDMMYFFGHCRDQFDNVLDQALVLAAEAGAEADAEAHPPHQEEVDALTLAALSTLEITSQERAGQNQQQHQHHFTVRDIFRSKVQASNVMLIACGSASESCTPGDEPLGIITSLLCAGASSVIGTLWKVKVEQGMDFSGRIYDMLLSEAKAVAGSKSDNNSHNDHNNEDDNNYNNKELFINLAIILQKTICKMKRKKDFCRPFQWAPYILSGSWFVRRR</sequence>
<dbReference type="GeneID" id="19167768"/>
<feature type="compositionally biased region" description="Polar residues" evidence="1">
    <location>
        <begin position="1023"/>
        <end position="1033"/>
    </location>
</feature>
<accession>W9YWM8</accession>
<reference evidence="3 4" key="1">
    <citation type="submission" date="2013-03" db="EMBL/GenBank/DDBJ databases">
        <title>The Genome Sequence of Capronia epimyces CBS 606.96.</title>
        <authorList>
            <consortium name="The Broad Institute Genomics Platform"/>
            <person name="Cuomo C."/>
            <person name="de Hoog S."/>
            <person name="Gorbushina A."/>
            <person name="Walker B."/>
            <person name="Young S.K."/>
            <person name="Zeng Q."/>
            <person name="Gargeya S."/>
            <person name="Fitzgerald M."/>
            <person name="Haas B."/>
            <person name="Abouelleil A."/>
            <person name="Allen A.W."/>
            <person name="Alvarado L."/>
            <person name="Arachchi H.M."/>
            <person name="Berlin A.M."/>
            <person name="Chapman S.B."/>
            <person name="Gainer-Dewar J."/>
            <person name="Goldberg J."/>
            <person name="Griggs A."/>
            <person name="Gujja S."/>
            <person name="Hansen M."/>
            <person name="Howarth C."/>
            <person name="Imamovic A."/>
            <person name="Ireland A."/>
            <person name="Larimer J."/>
            <person name="McCowan C."/>
            <person name="Murphy C."/>
            <person name="Pearson M."/>
            <person name="Poon T.W."/>
            <person name="Priest M."/>
            <person name="Roberts A."/>
            <person name="Saif S."/>
            <person name="Shea T."/>
            <person name="Sisk P."/>
            <person name="Sykes S."/>
            <person name="Wortman J."/>
            <person name="Nusbaum C."/>
            <person name="Birren B."/>
        </authorList>
    </citation>
    <scope>NUCLEOTIDE SEQUENCE [LARGE SCALE GENOMIC DNA]</scope>
    <source>
        <strain evidence="3 4">CBS 606.96</strain>
    </source>
</reference>
<feature type="region of interest" description="Disordered" evidence="1">
    <location>
        <begin position="817"/>
        <end position="853"/>
    </location>
</feature>
<evidence type="ECO:0000313" key="4">
    <source>
        <dbReference type="Proteomes" id="UP000019478"/>
    </source>
</evidence>
<dbReference type="EMBL" id="AMGY01000003">
    <property type="protein sequence ID" value="EXJ86689.1"/>
    <property type="molecule type" value="Genomic_DNA"/>
</dbReference>
<feature type="region of interest" description="Disordered" evidence="1">
    <location>
        <begin position="1021"/>
        <end position="1065"/>
    </location>
</feature>
<dbReference type="Proteomes" id="UP000019478">
    <property type="component" value="Unassembled WGS sequence"/>
</dbReference>
<dbReference type="Pfam" id="PF12770">
    <property type="entry name" value="CHAT"/>
    <property type="match status" value="1"/>
</dbReference>
<comment type="caution">
    <text evidence="3">The sequence shown here is derived from an EMBL/GenBank/DDBJ whole genome shotgun (WGS) entry which is preliminary data.</text>
</comment>
<organism evidence="3 4">
    <name type="scientific">Capronia epimyces CBS 606.96</name>
    <dbReference type="NCBI Taxonomy" id="1182542"/>
    <lineage>
        <taxon>Eukaryota</taxon>
        <taxon>Fungi</taxon>
        <taxon>Dikarya</taxon>
        <taxon>Ascomycota</taxon>
        <taxon>Pezizomycotina</taxon>
        <taxon>Eurotiomycetes</taxon>
        <taxon>Chaetothyriomycetidae</taxon>
        <taxon>Chaetothyriales</taxon>
        <taxon>Herpotrichiellaceae</taxon>
        <taxon>Capronia</taxon>
    </lineage>
</organism>
<gene>
    <name evidence="3" type="ORF">A1O3_03642</name>
</gene>
<feature type="compositionally biased region" description="Low complexity" evidence="1">
    <location>
        <begin position="912"/>
        <end position="923"/>
    </location>
</feature>
<feature type="domain" description="CHAT" evidence="2">
    <location>
        <begin position="952"/>
        <end position="1338"/>
    </location>
</feature>
<dbReference type="HOGENOM" id="CLU_258142_0_0_1"/>
<dbReference type="STRING" id="1182542.W9YWM8"/>